<sequence>MEVAEKKEVMEKDLRAKAERMTDQACQTGGERHGVKVRALEIELKALHVNLKYGTLLVLQHKHRAEMVALRKENQDFKLQKERCEEEKDLQIAAVMRENQELQLQKERCEEEKDLQIAAVMRENQELQLQKERCEEEKDLQIAAVMRENQELQLQKERCEEEKDLQIAAVMRENQEL</sequence>
<comment type="caution">
    <text evidence="2">The sequence shown here is derived from an EMBL/GenBank/DDBJ whole genome shotgun (WGS) entry which is preliminary data.</text>
</comment>
<keyword evidence="1" id="KW-0175">Coiled coil</keyword>
<accession>A0AAN7WB21</accession>
<name>A0AAN7WB21_ELEMC</name>
<feature type="coiled-coil region" evidence="1">
    <location>
        <begin position="67"/>
        <end position="169"/>
    </location>
</feature>
<organism evidence="2 3">
    <name type="scientific">Eleginops maclovinus</name>
    <name type="common">Patagonian blennie</name>
    <name type="synonym">Eleginus maclovinus</name>
    <dbReference type="NCBI Taxonomy" id="56733"/>
    <lineage>
        <taxon>Eukaryota</taxon>
        <taxon>Metazoa</taxon>
        <taxon>Chordata</taxon>
        <taxon>Craniata</taxon>
        <taxon>Vertebrata</taxon>
        <taxon>Euteleostomi</taxon>
        <taxon>Actinopterygii</taxon>
        <taxon>Neopterygii</taxon>
        <taxon>Teleostei</taxon>
        <taxon>Neoteleostei</taxon>
        <taxon>Acanthomorphata</taxon>
        <taxon>Eupercaria</taxon>
        <taxon>Perciformes</taxon>
        <taxon>Notothenioidei</taxon>
        <taxon>Eleginopidae</taxon>
        <taxon>Eleginops</taxon>
    </lineage>
</organism>
<gene>
    <name evidence="2" type="ORF">PBY51_017027</name>
</gene>
<reference evidence="2 3" key="2">
    <citation type="journal article" date="2023" name="Mol. Biol. Evol.">
        <title>Genomics of Secondarily Temperate Adaptation in the Only Non-Antarctic Icefish.</title>
        <authorList>
            <person name="Rivera-Colon A.G."/>
            <person name="Rayamajhi N."/>
            <person name="Minhas B.F."/>
            <person name="Madrigal G."/>
            <person name="Bilyk K.T."/>
            <person name="Yoon V."/>
            <person name="Hune M."/>
            <person name="Gregory S."/>
            <person name="Cheng C.H.C."/>
            <person name="Catchen J.M."/>
        </authorList>
    </citation>
    <scope>NUCLEOTIDE SEQUENCE [LARGE SCALE GENOMIC DNA]</scope>
    <source>
        <strain evidence="2">JMC-PN-2008</strain>
    </source>
</reference>
<evidence type="ECO:0000313" key="3">
    <source>
        <dbReference type="Proteomes" id="UP001346869"/>
    </source>
</evidence>
<proteinExistence type="predicted"/>
<evidence type="ECO:0000256" key="1">
    <source>
        <dbReference type="SAM" id="Coils"/>
    </source>
</evidence>
<dbReference type="EMBL" id="JAUZQC010000026">
    <property type="protein sequence ID" value="KAK5847938.1"/>
    <property type="molecule type" value="Genomic_DNA"/>
</dbReference>
<dbReference type="Proteomes" id="UP001346869">
    <property type="component" value="Unassembled WGS sequence"/>
</dbReference>
<keyword evidence="3" id="KW-1185">Reference proteome</keyword>
<reference evidence="2 3" key="1">
    <citation type="journal article" date="2023" name="Genes (Basel)">
        <title>Chromosome-Level Genome Assembly and Circadian Gene Repertoire of the Patagonia Blennie Eleginops maclovinus-The Closest Ancestral Proxy of Antarctic Cryonotothenioids.</title>
        <authorList>
            <person name="Cheng C.C."/>
            <person name="Rivera-Colon A.G."/>
            <person name="Minhas B.F."/>
            <person name="Wilson L."/>
            <person name="Rayamajhi N."/>
            <person name="Vargas-Chacoff L."/>
            <person name="Catchen J.M."/>
        </authorList>
    </citation>
    <scope>NUCLEOTIDE SEQUENCE [LARGE SCALE GENOMIC DNA]</scope>
    <source>
        <strain evidence="2">JMC-PN-2008</strain>
    </source>
</reference>
<dbReference type="AlphaFoldDB" id="A0AAN7WB21"/>
<protein>
    <submittedName>
        <fullName evidence="2">Uncharacterized protein</fullName>
    </submittedName>
</protein>
<evidence type="ECO:0000313" key="2">
    <source>
        <dbReference type="EMBL" id="KAK5847938.1"/>
    </source>
</evidence>